<gene>
    <name evidence="1" type="ORF">CALMAC_LOCUS3500</name>
</gene>
<accession>A0A653BT03</accession>
<proteinExistence type="predicted"/>
<organism evidence="1 2">
    <name type="scientific">Callosobruchus maculatus</name>
    <name type="common">Southern cowpea weevil</name>
    <name type="synonym">Pulse bruchid</name>
    <dbReference type="NCBI Taxonomy" id="64391"/>
    <lineage>
        <taxon>Eukaryota</taxon>
        <taxon>Metazoa</taxon>
        <taxon>Ecdysozoa</taxon>
        <taxon>Arthropoda</taxon>
        <taxon>Hexapoda</taxon>
        <taxon>Insecta</taxon>
        <taxon>Pterygota</taxon>
        <taxon>Neoptera</taxon>
        <taxon>Endopterygota</taxon>
        <taxon>Coleoptera</taxon>
        <taxon>Polyphaga</taxon>
        <taxon>Cucujiformia</taxon>
        <taxon>Chrysomeloidea</taxon>
        <taxon>Chrysomelidae</taxon>
        <taxon>Bruchinae</taxon>
        <taxon>Bruchini</taxon>
        <taxon>Callosobruchus</taxon>
    </lineage>
</organism>
<name>A0A653BT03_CALMS</name>
<reference evidence="1 2" key="1">
    <citation type="submission" date="2019-01" db="EMBL/GenBank/DDBJ databases">
        <authorList>
            <person name="Sayadi A."/>
        </authorList>
    </citation>
    <scope>NUCLEOTIDE SEQUENCE [LARGE SCALE GENOMIC DNA]</scope>
</reference>
<dbReference type="Proteomes" id="UP000410492">
    <property type="component" value="Unassembled WGS sequence"/>
</dbReference>
<keyword evidence="2" id="KW-1185">Reference proteome</keyword>
<evidence type="ECO:0000313" key="1">
    <source>
        <dbReference type="EMBL" id="VEN38703.1"/>
    </source>
</evidence>
<evidence type="ECO:0000313" key="2">
    <source>
        <dbReference type="Proteomes" id="UP000410492"/>
    </source>
</evidence>
<dbReference type="EMBL" id="CAACVG010004835">
    <property type="protein sequence ID" value="VEN38703.1"/>
    <property type="molecule type" value="Genomic_DNA"/>
</dbReference>
<dbReference type="AlphaFoldDB" id="A0A653BT03"/>
<sequence>MAMKELIKRFERLGKAKKCRPRRESGKFITWPYWCR</sequence>
<protein>
    <submittedName>
        <fullName evidence="1">Uncharacterized protein</fullName>
    </submittedName>
</protein>